<accession>A0A8J5NCG5</accession>
<evidence type="ECO:0000256" key="1">
    <source>
        <dbReference type="SAM" id="MobiDB-lite"/>
    </source>
</evidence>
<feature type="compositionally biased region" description="Basic and acidic residues" evidence="1">
    <location>
        <begin position="81"/>
        <end position="98"/>
    </location>
</feature>
<feature type="compositionally biased region" description="Acidic residues" evidence="1">
    <location>
        <begin position="99"/>
        <end position="108"/>
    </location>
</feature>
<dbReference type="Proteomes" id="UP000747542">
    <property type="component" value="Unassembled WGS sequence"/>
</dbReference>
<comment type="caution">
    <text evidence="2">The sequence shown here is derived from an EMBL/GenBank/DDBJ whole genome shotgun (WGS) entry which is preliminary data.</text>
</comment>
<evidence type="ECO:0000313" key="2">
    <source>
        <dbReference type="EMBL" id="KAG7178206.1"/>
    </source>
</evidence>
<dbReference type="EMBL" id="JAHLQT010000697">
    <property type="protein sequence ID" value="KAG7178206.1"/>
    <property type="molecule type" value="Genomic_DNA"/>
</dbReference>
<reference evidence="2" key="1">
    <citation type="journal article" date="2021" name="Sci. Adv.">
        <title>The American lobster genome reveals insights on longevity, neural, and immune adaptations.</title>
        <authorList>
            <person name="Polinski J.M."/>
            <person name="Zimin A.V."/>
            <person name="Clark K.F."/>
            <person name="Kohn A.B."/>
            <person name="Sadowski N."/>
            <person name="Timp W."/>
            <person name="Ptitsyn A."/>
            <person name="Khanna P."/>
            <person name="Romanova D.Y."/>
            <person name="Williams P."/>
            <person name="Greenwood S.J."/>
            <person name="Moroz L.L."/>
            <person name="Walt D.R."/>
            <person name="Bodnar A.G."/>
        </authorList>
    </citation>
    <scope>NUCLEOTIDE SEQUENCE</scope>
    <source>
        <strain evidence="2">GMGI-L3</strain>
    </source>
</reference>
<keyword evidence="3" id="KW-1185">Reference proteome</keyword>
<protein>
    <submittedName>
        <fullName evidence="2">Putative Tigger transposable element-derived protein 1-like 224</fullName>
    </submittedName>
</protein>
<feature type="region of interest" description="Disordered" evidence="1">
    <location>
        <begin position="81"/>
        <end position="108"/>
    </location>
</feature>
<organism evidence="2 3">
    <name type="scientific">Homarus americanus</name>
    <name type="common">American lobster</name>
    <dbReference type="NCBI Taxonomy" id="6706"/>
    <lineage>
        <taxon>Eukaryota</taxon>
        <taxon>Metazoa</taxon>
        <taxon>Ecdysozoa</taxon>
        <taxon>Arthropoda</taxon>
        <taxon>Crustacea</taxon>
        <taxon>Multicrustacea</taxon>
        <taxon>Malacostraca</taxon>
        <taxon>Eumalacostraca</taxon>
        <taxon>Eucarida</taxon>
        <taxon>Decapoda</taxon>
        <taxon>Pleocyemata</taxon>
        <taxon>Astacidea</taxon>
        <taxon>Nephropoidea</taxon>
        <taxon>Nephropidae</taxon>
        <taxon>Homarus</taxon>
    </lineage>
</organism>
<name>A0A8J5NCG5_HOMAM</name>
<sequence length="108" mass="12449">MVNFYPCEDSRNVRSRAAKRRADEDIKIAEAYSIMKTFSAQAAKRDKHSVYVNRDILGLARQAGFDEMESEDIEDVLASHTEELTNKDLQRITEHSPTEDEDDEEEPQ</sequence>
<evidence type="ECO:0000313" key="3">
    <source>
        <dbReference type="Proteomes" id="UP000747542"/>
    </source>
</evidence>
<gene>
    <name evidence="2" type="primary">TIGD1-L224</name>
    <name evidence="2" type="ORF">Hamer_G004009</name>
</gene>
<proteinExistence type="predicted"/>
<dbReference type="AlphaFoldDB" id="A0A8J5NCG5"/>